<evidence type="ECO:0000256" key="7">
    <source>
        <dbReference type="SAM" id="Coils"/>
    </source>
</evidence>
<feature type="domain" description="PAS" evidence="10">
    <location>
        <begin position="169"/>
        <end position="239"/>
    </location>
</feature>
<dbReference type="Pfam" id="PF02518">
    <property type="entry name" value="HATPase_c"/>
    <property type="match status" value="1"/>
</dbReference>
<evidence type="ECO:0000259" key="9">
    <source>
        <dbReference type="PROSITE" id="PS50110"/>
    </source>
</evidence>
<dbReference type="InterPro" id="IPR001610">
    <property type="entry name" value="PAC"/>
</dbReference>
<dbReference type="PROSITE" id="PS50110">
    <property type="entry name" value="RESPONSE_REGULATORY"/>
    <property type="match status" value="1"/>
</dbReference>
<feature type="coiled-coil region" evidence="7">
    <location>
        <begin position="1"/>
        <end position="35"/>
    </location>
</feature>
<dbReference type="NCBIfam" id="TIGR00229">
    <property type="entry name" value="sensory_box"/>
    <property type="match status" value="6"/>
</dbReference>
<dbReference type="Proteomes" id="UP000885779">
    <property type="component" value="Unassembled WGS sequence"/>
</dbReference>
<evidence type="ECO:0000259" key="10">
    <source>
        <dbReference type="PROSITE" id="PS50112"/>
    </source>
</evidence>
<dbReference type="GO" id="GO:0000155">
    <property type="term" value="F:phosphorelay sensor kinase activity"/>
    <property type="evidence" value="ECO:0007669"/>
    <property type="project" value="InterPro"/>
</dbReference>
<evidence type="ECO:0000313" key="12">
    <source>
        <dbReference type="EMBL" id="HGY55448.1"/>
    </source>
</evidence>
<dbReference type="InterPro" id="IPR013767">
    <property type="entry name" value="PAS_fold"/>
</dbReference>
<dbReference type="InterPro" id="IPR035965">
    <property type="entry name" value="PAS-like_dom_sf"/>
</dbReference>
<dbReference type="CDD" id="cd00130">
    <property type="entry name" value="PAS"/>
    <property type="match status" value="6"/>
</dbReference>
<dbReference type="PROSITE" id="PS50109">
    <property type="entry name" value="HIS_KIN"/>
    <property type="match status" value="1"/>
</dbReference>
<dbReference type="SUPFAM" id="SSF55874">
    <property type="entry name" value="ATPase domain of HSP90 chaperone/DNA topoisomerase II/histidine kinase"/>
    <property type="match status" value="1"/>
</dbReference>
<comment type="catalytic activity">
    <reaction evidence="1">
        <text>ATP + protein L-histidine = ADP + protein N-phospho-L-histidine.</text>
        <dbReference type="EC" id="2.7.13.3"/>
    </reaction>
</comment>
<evidence type="ECO:0000256" key="3">
    <source>
        <dbReference type="ARBA" id="ARBA00022553"/>
    </source>
</evidence>
<keyword evidence="5" id="KW-0418">Kinase</keyword>
<dbReference type="InterPro" id="IPR052162">
    <property type="entry name" value="Sensor_kinase/Photoreceptor"/>
</dbReference>
<feature type="modified residue" description="4-aspartylphosphate" evidence="6">
    <location>
        <position position="1112"/>
    </location>
</feature>
<dbReference type="Pfam" id="PF13188">
    <property type="entry name" value="PAS_8"/>
    <property type="match status" value="1"/>
</dbReference>
<evidence type="ECO:0000256" key="4">
    <source>
        <dbReference type="ARBA" id="ARBA00022679"/>
    </source>
</evidence>
<dbReference type="Pfam" id="PF08447">
    <property type="entry name" value="PAS_3"/>
    <property type="match status" value="1"/>
</dbReference>
<dbReference type="Gene3D" id="1.10.287.130">
    <property type="match status" value="1"/>
</dbReference>
<dbReference type="EMBL" id="DRQG01000066">
    <property type="protein sequence ID" value="HGY55448.1"/>
    <property type="molecule type" value="Genomic_DNA"/>
</dbReference>
<dbReference type="SMART" id="SM00086">
    <property type="entry name" value="PAC"/>
    <property type="match status" value="4"/>
</dbReference>
<evidence type="ECO:0000256" key="6">
    <source>
        <dbReference type="PROSITE-ProRule" id="PRU00169"/>
    </source>
</evidence>
<dbReference type="CDD" id="cd00156">
    <property type="entry name" value="REC"/>
    <property type="match status" value="1"/>
</dbReference>
<feature type="domain" description="PAC" evidence="11">
    <location>
        <begin position="497"/>
        <end position="547"/>
    </location>
</feature>
<keyword evidence="3 6" id="KW-0597">Phosphoprotein</keyword>
<feature type="domain" description="Response regulatory" evidence="9">
    <location>
        <begin position="1061"/>
        <end position="1177"/>
    </location>
</feature>
<dbReference type="PRINTS" id="PR00344">
    <property type="entry name" value="BCTRLSENSOR"/>
</dbReference>
<keyword evidence="7" id="KW-0175">Coiled coil</keyword>
<evidence type="ECO:0000259" key="8">
    <source>
        <dbReference type="PROSITE" id="PS50109"/>
    </source>
</evidence>
<dbReference type="PANTHER" id="PTHR43304">
    <property type="entry name" value="PHYTOCHROME-LIKE PROTEIN CPH1"/>
    <property type="match status" value="1"/>
</dbReference>
<dbReference type="InterPro" id="IPR005467">
    <property type="entry name" value="His_kinase_dom"/>
</dbReference>
<dbReference type="SMART" id="SM00091">
    <property type="entry name" value="PAS"/>
    <property type="match status" value="6"/>
</dbReference>
<feature type="domain" description="PAS" evidence="10">
    <location>
        <begin position="548"/>
        <end position="589"/>
    </location>
</feature>
<feature type="domain" description="PAC" evidence="11">
    <location>
        <begin position="621"/>
        <end position="673"/>
    </location>
</feature>
<comment type="caution">
    <text evidence="12">The sequence shown here is derived from an EMBL/GenBank/DDBJ whole genome shotgun (WGS) entry which is preliminary data.</text>
</comment>
<feature type="domain" description="Histidine kinase" evidence="8">
    <location>
        <begin position="819"/>
        <end position="1042"/>
    </location>
</feature>
<evidence type="ECO:0000256" key="2">
    <source>
        <dbReference type="ARBA" id="ARBA00012438"/>
    </source>
</evidence>
<dbReference type="Pfam" id="PF08448">
    <property type="entry name" value="PAS_4"/>
    <property type="match status" value="1"/>
</dbReference>
<evidence type="ECO:0000256" key="1">
    <source>
        <dbReference type="ARBA" id="ARBA00000085"/>
    </source>
</evidence>
<dbReference type="Pfam" id="PF00989">
    <property type="entry name" value="PAS"/>
    <property type="match status" value="2"/>
</dbReference>
<dbReference type="Gene3D" id="3.30.565.10">
    <property type="entry name" value="Histidine kinase-like ATPase, C-terminal domain"/>
    <property type="match status" value="1"/>
</dbReference>
<name>A0A7V4U062_CALAY</name>
<dbReference type="InterPro" id="IPR013656">
    <property type="entry name" value="PAS_4"/>
</dbReference>
<dbReference type="Pfam" id="PF00512">
    <property type="entry name" value="HisKA"/>
    <property type="match status" value="1"/>
</dbReference>
<evidence type="ECO:0000259" key="11">
    <source>
        <dbReference type="PROSITE" id="PS50113"/>
    </source>
</evidence>
<dbReference type="SUPFAM" id="SSF47384">
    <property type="entry name" value="Homodimeric domain of signal transducing histidine kinase"/>
    <property type="match status" value="1"/>
</dbReference>
<dbReference type="Pfam" id="PF13426">
    <property type="entry name" value="PAS_9"/>
    <property type="match status" value="1"/>
</dbReference>
<dbReference type="InterPro" id="IPR000014">
    <property type="entry name" value="PAS"/>
</dbReference>
<keyword evidence="4" id="KW-0808">Transferase</keyword>
<dbReference type="PANTHER" id="PTHR43304:SF1">
    <property type="entry name" value="PAC DOMAIN-CONTAINING PROTEIN"/>
    <property type="match status" value="1"/>
</dbReference>
<evidence type="ECO:0000256" key="5">
    <source>
        <dbReference type="ARBA" id="ARBA00022777"/>
    </source>
</evidence>
<dbReference type="InterPro" id="IPR013655">
    <property type="entry name" value="PAS_fold_3"/>
</dbReference>
<gene>
    <name evidence="12" type="ORF">ENK44_07100</name>
</gene>
<dbReference type="AlphaFoldDB" id="A0A7V4U062"/>
<dbReference type="SMART" id="SM00388">
    <property type="entry name" value="HisKA"/>
    <property type="match status" value="1"/>
</dbReference>
<accession>A0A7V4U062</accession>
<dbReference type="SMART" id="SM00387">
    <property type="entry name" value="HATPase_c"/>
    <property type="match status" value="1"/>
</dbReference>
<protein>
    <recommendedName>
        <fullName evidence="2">histidine kinase</fullName>
        <ecNumber evidence="2">2.7.13.3</ecNumber>
    </recommendedName>
</protein>
<dbReference type="InterPro" id="IPR036890">
    <property type="entry name" value="HATPase_C_sf"/>
</dbReference>
<dbReference type="GO" id="GO:0006355">
    <property type="term" value="P:regulation of DNA-templated transcription"/>
    <property type="evidence" value="ECO:0007669"/>
    <property type="project" value="InterPro"/>
</dbReference>
<dbReference type="InterPro" id="IPR004358">
    <property type="entry name" value="Sig_transdc_His_kin-like_C"/>
</dbReference>
<feature type="domain" description="PAS" evidence="10">
    <location>
        <begin position="299"/>
        <end position="369"/>
    </location>
</feature>
<dbReference type="Gene3D" id="3.40.50.2300">
    <property type="match status" value="1"/>
</dbReference>
<dbReference type="PROSITE" id="PS50113">
    <property type="entry name" value="PAC"/>
    <property type="match status" value="3"/>
</dbReference>
<dbReference type="InterPro" id="IPR001789">
    <property type="entry name" value="Sig_transdc_resp-reg_receiver"/>
</dbReference>
<feature type="domain" description="PAC" evidence="11">
    <location>
        <begin position="248"/>
        <end position="298"/>
    </location>
</feature>
<dbReference type="InterPro" id="IPR003661">
    <property type="entry name" value="HisK_dim/P_dom"/>
</dbReference>
<dbReference type="SUPFAM" id="SSF52172">
    <property type="entry name" value="CheY-like"/>
    <property type="match status" value="1"/>
</dbReference>
<sequence length="1180" mass="133943">MKDENKSKAQLIAELQILRKQLKSHKNSSNKALQKSEDLVRIITEHTTDNIAITTFDLKAKFLYVNPSVKQVLGYEPENLLGKSIFDFIHPDDKKTVFPLLKNYVKQKIKKLLVGKENEINETVEFRFRDKTGHWHFMQSSVNILGNQLLAVTRDITEQKLAEIALRESEEQYRSIVEGLMEGIAIHVDQKVVYVNKALKKLLGYRSDKDVIGKNILEFVHPDDREMVSDLINTGLSSKKDTKNSISQKSEERLIRKDGSIIITEVSAVLISYYGKPALMVMINDITERKQTEKALSKSENNLRTLFNAMTDLVFELDYDGTFLTIAPTSPDLVYKSPGEIIGKTLHEIFPKSQADRFLTFVRNCLDENKSAVIEYPLEIGGKTAWFEGKATPKSDNSILFIARDITERKKMDEALLRSESRYRMLFEQSADAILIIKDNRFVDCNYATVKMLGYANKQELLDTHPSELSPEKQPDGRDSYEKANEMMAIAIEKGSHRFEWDHKRKNGEVFPVEVLLTSISLENENFIHVVWRDITERKEAEKKLLESEKRYRTLVENMPDGVYRSTPEGKFIEVNTALVKMLGYESKKELMKIDISKDLYFAESERKQIIDDLKQFNYEKIVVFRLRHKSGREVWVEDHGRIVHDGNGNILYHEGVLRDVTERKESEEKIAELAEFNKSILTSAPVGIITVNKERKITSANKAFADMMGSPNLDEVLESDIELPIFSDENIKSSFQKALEYGQGFEINKLPFTSQWNKKLIINIKGVPQKGKDGRIFGVVIVVNDVTDSVHAEEENAKLEKQLRHAQKLETIGTLAGGIAHDFNNILAPILGFTELALLKAGNDEGLTRDLNQVLKGTRRAKELVEQILLFSKQSEKERKSIALQSLIREALKLLRPSIPTTIEIKQEINPSCPPVLADATQIHQVIVNLCTNAWQAMENGGELTIKLDQVKVDNETAKLHPNLYPGFYAKLSVADTGIGMNEETIDRIFEPFFTTKSIDKGTGLGLSVVHGIVRNHHGDIFVYSEPGKGSIFHIYLPVVENEQQDRQDIEEELPGGTERVMIVDDEPAVAEMVKNMLENFGYQADIFKSGSKAVETFERNPNNYDLVISDLTMPHLTGLDLADRLRKEQKNLPIIIMTGFGDTLTKPTLEHYGVGHVINKPISVKELLPAVRKVLDES</sequence>
<dbReference type="SUPFAM" id="SSF55785">
    <property type="entry name" value="PYP-like sensor domain (PAS domain)"/>
    <property type="match status" value="6"/>
</dbReference>
<proteinExistence type="predicted"/>
<dbReference type="InterPro" id="IPR003594">
    <property type="entry name" value="HATPase_dom"/>
</dbReference>
<organism evidence="12">
    <name type="scientific">Caldithrix abyssi</name>
    <dbReference type="NCBI Taxonomy" id="187145"/>
    <lineage>
        <taxon>Bacteria</taxon>
        <taxon>Pseudomonadati</taxon>
        <taxon>Calditrichota</taxon>
        <taxon>Calditrichia</taxon>
        <taxon>Calditrichales</taxon>
        <taxon>Calditrichaceae</taxon>
        <taxon>Caldithrix</taxon>
    </lineage>
</organism>
<dbReference type="EC" id="2.7.13.3" evidence="2"/>
<dbReference type="PROSITE" id="PS50112">
    <property type="entry name" value="PAS"/>
    <property type="match status" value="4"/>
</dbReference>
<dbReference type="InterPro" id="IPR000700">
    <property type="entry name" value="PAS-assoc_C"/>
</dbReference>
<dbReference type="InterPro" id="IPR036097">
    <property type="entry name" value="HisK_dim/P_sf"/>
</dbReference>
<dbReference type="InterPro" id="IPR011006">
    <property type="entry name" value="CheY-like_superfamily"/>
</dbReference>
<feature type="domain" description="PAS" evidence="10">
    <location>
        <begin position="36"/>
        <end position="108"/>
    </location>
</feature>
<dbReference type="SMART" id="SM00448">
    <property type="entry name" value="REC"/>
    <property type="match status" value="1"/>
</dbReference>
<dbReference type="Gene3D" id="3.30.450.20">
    <property type="entry name" value="PAS domain"/>
    <property type="match status" value="6"/>
</dbReference>
<reference evidence="12" key="1">
    <citation type="journal article" date="2020" name="mSystems">
        <title>Genome- and Community-Level Interaction Insights into Carbon Utilization and Element Cycling Functions of Hydrothermarchaeota in Hydrothermal Sediment.</title>
        <authorList>
            <person name="Zhou Z."/>
            <person name="Liu Y."/>
            <person name="Xu W."/>
            <person name="Pan J."/>
            <person name="Luo Z.H."/>
            <person name="Li M."/>
        </authorList>
    </citation>
    <scope>NUCLEOTIDE SEQUENCE [LARGE SCALE GENOMIC DNA]</scope>
    <source>
        <strain evidence="12">HyVt-577</strain>
    </source>
</reference>
<dbReference type="Pfam" id="PF00072">
    <property type="entry name" value="Response_reg"/>
    <property type="match status" value="1"/>
</dbReference>
<dbReference type="CDD" id="cd00082">
    <property type="entry name" value="HisKA"/>
    <property type="match status" value="1"/>
</dbReference>